<feature type="binding site" evidence="13">
    <location>
        <position position="73"/>
    </location>
    <ligand>
        <name>beta-alanine</name>
        <dbReference type="ChEBI" id="CHEBI:57966"/>
    </ligand>
</feature>
<dbReference type="Proteomes" id="UP000321567">
    <property type="component" value="Unassembled WGS sequence"/>
</dbReference>
<evidence type="ECO:0000256" key="6">
    <source>
        <dbReference type="ARBA" id="ARBA00022490"/>
    </source>
</evidence>
<dbReference type="Gene3D" id="3.30.1300.10">
    <property type="entry name" value="Pantoate-beta-alanine ligase, C-terminal domain"/>
    <property type="match status" value="1"/>
</dbReference>
<feature type="binding site" evidence="13">
    <location>
        <begin position="42"/>
        <end position="49"/>
    </location>
    <ligand>
        <name>ATP</name>
        <dbReference type="ChEBI" id="CHEBI:30616"/>
    </ligand>
</feature>
<evidence type="ECO:0000256" key="4">
    <source>
        <dbReference type="ARBA" id="ARBA00012219"/>
    </source>
</evidence>
<evidence type="ECO:0000256" key="12">
    <source>
        <dbReference type="ARBA" id="ARBA00055042"/>
    </source>
</evidence>
<evidence type="ECO:0000256" key="1">
    <source>
        <dbReference type="ARBA" id="ARBA00004496"/>
    </source>
</evidence>
<dbReference type="UniPathway" id="UPA00028">
    <property type="reaction ID" value="UER00005"/>
</dbReference>
<dbReference type="GO" id="GO:0004592">
    <property type="term" value="F:pantoate-beta-alanine ligase activity"/>
    <property type="evidence" value="ECO:0007669"/>
    <property type="project" value="UniProtKB-UniRule"/>
</dbReference>
<dbReference type="Gene3D" id="3.40.50.620">
    <property type="entry name" value="HUPs"/>
    <property type="match status" value="1"/>
</dbReference>
<keyword evidence="7 13" id="KW-0436">Ligase</keyword>
<dbReference type="GO" id="GO:0015940">
    <property type="term" value="P:pantothenate biosynthetic process"/>
    <property type="evidence" value="ECO:0007669"/>
    <property type="project" value="UniProtKB-UniRule"/>
</dbReference>
<dbReference type="InterPro" id="IPR042176">
    <property type="entry name" value="Pantoate_ligase_C"/>
</dbReference>
<dbReference type="EMBL" id="BJZO01000136">
    <property type="protein sequence ID" value="GEO82960.1"/>
    <property type="molecule type" value="Genomic_DNA"/>
</dbReference>
<dbReference type="InterPro" id="IPR003721">
    <property type="entry name" value="Pantoate_ligase"/>
</dbReference>
<dbReference type="InterPro" id="IPR004821">
    <property type="entry name" value="Cyt_trans-like"/>
</dbReference>
<name>A0A512HC42_9PROT</name>
<dbReference type="PANTHER" id="PTHR21299:SF1">
    <property type="entry name" value="PANTOATE--BETA-ALANINE LIGASE"/>
    <property type="match status" value="1"/>
</dbReference>
<feature type="active site" description="Proton donor" evidence="13">
    <location>
        <position position="49"/>
    </location>
</feature>
<reference evidence="14 15" key="1">
    <citation type="submission" date="2019-07" db="EMBL/GenBank/DDBJ databases">
        <title>Whole genome shotgun sequence of Rhodospirillum oryzae NBRC 107573.</title>
        <authorList>
            <person name="Hosoyama A."/>
            <person name="Uohara A."/>
            <person name="Ohji S."/>
            <person name="Ichikawa N."/>
        </authorList>
    </citation>
    <scope>NUCLEOTIDE SEQUENCE [LARGE SCALE GENOMIC DNA]</scope>
    <source>
        <strain evidence="14 15">NBRC 107573</strain>
    </source>
</reference>
<keyword evidence="15" id="KW-1185">Reference proteome</keyword>
<protein>
    <recommendedName>
        <fullName evidence="5 13">Pantothenate synthetase</fullName>
        <shortName evidence="13">PS</shortName>
        <ecNumber evidence="4 13">6.3.2.1</ecNumber>
    </recommendedName>
    <alternativeName>
        <fullName evidence="13">Pantoate--beta-alanine ligase</fullName>
    </alternativeName>
    <alternativeName>
        <fullName evidence="13">Pantoate-activating enzyme</fullName>
    </alternativeName>
</protein>
<comment type="caution">
    <text evidence="14">The sequence shown here is derived from an EMBL/GenBank/DDBJ whole genome shotgun (WGS) entry which is preliminary data.</text>
</comment>
<dbReference type="OrthoDB" id="9773087at2"/>
<evidence type="ECO:0000256" key="5">
    <source>
        <dbReference type="ARBA" id="ARBA00014155"/>
    </source>
</evidence>
<evidence type="ECO:0000256" key="3">
    <source>
        <dbReference type="ARBA" id="ARBA00009256"/>
    </source>
</evidence>
<dbReference type="HAMAP" id="MF_00158">
    <property type="entry name" value="PanC"/>
    <property type="match status" value="1"/>
</dbReference>
<dbReference type="SUPFAM" id="SSF52374">
    <property type="entry name" value="Nucleotidylyl transferase"/>
    <property type="match status" value="1"/>
</dbReference>
<organism evidence="14 15">
    <name type="scientific">Pararhodospirillum oryzae</name>
    <dbReference type="NCBI Taxonomy" id="478448"/>
    <lineage>
        <taxon>Bacteria</taxon>
        <taxon>Pseudomonadati</taxon>
        <taxon>Pseudomonadota</taxon>
        <taxon>Alphaproteobacteria</taxon>
        <taxon>Rhodospirillales</taxon>
        <taxon>Rhodospirillaceae</taxon>
        <taxon>Pararhodospirillum</taxon>
    </lineage>
</organism>
<evidence type="ECO:0000256" key="11">
    <source>
        <dbReference type="ARBA" id="ARBA00048258"/>
    </source>
</evidence>
<feature type="binding site" evidence="13">
    <location>
        <begin position="196"/>
        <end position="199"/>
    </location>
    <ligand>
        <name>ATP</name>
        <dbReference type="ChEBI" id="CHEBI:30616"/>
    </ligand>
</feature>
<dbReference type="InterPro" id="IPR014729">
    <property type="entry name" value="Rossmann-like_a/b/a_fold"/>
</dbReference>
<dbReference type="NCBIfam" id="TIGR00018">
    <property type="entry name" value="panC"/>
    <property type="match status" value="1"/>
</dbReference>
<dbReference type="EC" id="6.3.2.1" evidence="4 13"/>
<feature type="binding site" evidence="13">
    <location>
        <position position="165"/>
    </location>
    <ligand>
        <name>(R)-pantoate</name>
        <dbReference type="ChEBI" id="CHEBI:15980"/>
    </ligand>
</feature>
<comment type="function">
    <text evidence="12 13">Catalyzes the condensation of pantoate with beta-alanine in an ATP-dependent reaction via a pantoyl-adenylate intermediate.</text>
</comment>
<feature type="binding site" evidence="13">
    <location>
        <position position="73"/>
    </location>
    <ligand>
        <name>(R)-pantoate</name>
        <dbReference type="ChEBI" id="CHEBI:15980"/>
    </ligand>
</feature>
<accession>A0A512HC42</accession>
<keyword evidence="9 13" id="KW-0547">Nucleotide-binding</keyword>
<dbReference type="GO" id="GO:0005829">
    <property type="term" value="C:cytosol"/>
    <property type="evidence" value="ECO:0007669"/>
    <property type="project" value="TreeGrafter"/>
</dbReference>
<comment type="miscellaneous">
    <text evidence="13">The reaction proceeds by a bi uni uni bi ping pong mechanism.</text>
</comment>
<keyword evidence="10 13" id="KW-0067">ATP-binding</keyword>
<keyword evidence="6 13" id="KW-0963">Cytoplasm</keyword>
<evidence type="ECO:0000256" key="13">
    <source>
        <dbReference type="HAMAP-Rule" id="MF_00158"/>
    </source>
</evidence>
<evidence type="ECO:0000313" key="15">
    <source>
        <dbReference type="Proteomes" id="UP000321567"/>
    </source>
</evidence>
<evidence type="ECO:0000256" key="10">
    <source>
        <dbReference type="ARBA" id="ARBA00022840"/>
    </source>
</evidence>
<comment type="subcellular location">
    <subcellularLocation>
        <location evidence="1 13">Cytoplasm</location>
    </subcellularLocation>
</comment>
<gene>
    <name evidence="13 14" type="primary">panC</name>
    <name evidence="14" type="ORF">ROR02_30910</name>
</gene>
<keyword evidence="8 13" id="KW-0566">Pantothenate biosynthesis</keyword>
<dbReference type="Pfam" id="PF02569">
    <property type="entry name" value="Pantoate_ligase"/>
    <property type="match status" value="1"/>
</dbReference>
<dbReference type="AlphaFoldDB" id="A0A512HC42"/>
<comment type="similarity">
    <text evidence="3 13">Belongs to the pantothenate synthetase family.</text>
</comment>
<evidence type="ECO:0000256" key="7">
    <source>
        <dbReference type="ARBA" id="ARBA00022598"/>
    </source>
</evidence>
<dbReference type="CDD" id="cd00560">
    <property type="entry name" value="PanC"/>
    <property type="match status" value="1"/>
</dbReference>
<dbReference type="GO" id="GO:0005524">
    <property type="term" value="F:ATP binding"/>
    <property type="evidence" value="ECO:0007669"/>
    <property type="project" value="UniProtKB-KW"/>
</dbReference>
<feature type="binding site" evidence="13">
    <location>
        <begin position="159"/>
        <end position="162"/>
    </location>
    <ligand>
        <name>ATP</name>
        <dbReference type="ChEBI" id="CHEBI:30616"/>
    </ligand>
</feature>
<sequence length="299" mass="32022">MTAVSELPLSLALPVAREGAAVRRTVAQWRAEGLRVALVPTMGALHDGHVSLVRLALTQADRVVVSVFVNPTQFGPSEDFAAYPRTEAADAVRLSEAGAHLMYAPTVEDMYPPGFATTITVEGVSRGLCGDRRPGHFQGVATVVSKLLMRAQPDVAVFGEKDYQQLQVIRRLVADLDLPVEVIGAPVVREDDGLALSSRNAYLSPGERAIAPHLHRILVEVTRALTSPETEAGTPAAVILARGEVALRAAGFDDVEYLELRDASTLAPQAAFVRGRPARLLAAVRLGRTRLIDNMAVEA</sequence>
<dbReference type="RefSeq" id="WP_147164997.1">
    <property type="nucleotide sequence ID" value="NZ_BJZO01000136.1"/>
</dbReference>
<evidence type="ECO:0000256" key="8">
    <source>
        <dbReference type="ARBA" id="ARBA00022655"/>
    </source>
</evidence>
<evidence type="ECO:0000256" key="9">
    <source>
        <dbReference type="ARBA" id="ARBA00022741"/>
    </source>
</evidence>
<evidence type="ECO:0000256" key="2">
    <source>
        <dbReference type="ARBA" id="ARBA00004990"/>
    </source>
</evidence>
<feature type="binding site" evidence="13">
    <location>
        <position position="188"/>
    </location>
    <ligand>
        <name>ATP</name>
        <dbReference type="ChEBI" id="CHEBI:30616"/>
    </ligand>
</feature>
<comment type="subunit">
    <text evidence="13">Homodimer.</text>
</comment>
<dbReference type="PANTHER" id="PTHR21299">
    <property type="entry name" value="CYTIDYLATE KINASE/PANTOATE-BETA-ALANINE LIGASE"/>
    <property type="match status" value="1"/>
</dbReference>
<comment type="catalytic activity">
    <reaction evidence="11 13">
        <text>(R)-pantoate + beta-alanine + ATP = (R)-pantothenate + AMP + diphosphate + H(+)</text>
        <dbReference type="Rhea" id="RHEA:10912"/>
        <dbReference type="ChEBI" id="CHEBI:15378"/>
        <dbReference type="ChEBI" id="CHEBI:15980"/>
        <dbReference type="ChEBI" id="CHEBI:29032"/>
        <dbReference type="ChEBI" id="CHEBI:30616"/>
        <dbReference type="ChEBI" id="CHEBI:33019"/>
        <dbReference type="ChEBI" id="CHEBI:57966"/>
        <dbReference type="ChEBI" id="CHEBI:456215"/>
        <dbReference type="EC" id="6.3.2.1"/>
    </reaction>
</comment>
<proteinExistence type="inferred from homology"/>
<dbReference type="NCBIfam" id="TIGR00125">
    <property type="entry name" value="cyt_tran_rel"/>
    <property type="match status" value="1"/>
</dbReference>
<comment type="pathway">
    <text evidence="2 13">Cofactor biosynthesis; (R)-pantothenate biosynthesis; (R)-pantothenate from (R)-pantoate and beta-alanine: step 1/1.</text>
</comment>
<evidence type="ECO:0000313" key="14">
    <source>
        <dbReference type="EMBL" id="GEO82960.1"/>
    </source>
</evidence>
<dbReference type="FunFam" id="3.40.50.620:FF:000114">
    <property type="entry name" value="Pantothenate synthetase"/>
    <property type="match status" value="1"/>
</dbReference>